<dbReference type="GO" id="GO:0004582">
    <property type="term" value="F:dolichyl-phosphate beta-D-mannosyltransferase activity"/>
    <property type="evidence" value="ECO:0007669"/>
    <property type="project" value="InterPro"/>
</dbReference>
<reference evidence="5 6" key="1">
    <citation type="submission" date="2017-03" db="EMBL/GenBank/DDBJ databases">
        <title>Sulfur activation and transportation mechanism of thermophilic Archaea Acidianus manzaensis YN-25.</title>
        <authorList>
            <person name="Ma Y."/>
            <person name="Yang Y."/>
            <person name="Xia J."/>
        </authorList>
    </citation>
    <scope>NUCLEOTIDE SEQUENCE [LARGE SCALE GENOMIC DNA]</scope>
    <source>
        <strain evidence="5 6">YN-25</strain>
    </source>
</reference>
<dbReference type="GeneID" id="41591135"/>
<dbReference type="GO" id="GO:0035269">
    <property type="term" value="P:protein O-linked glycosylation via mannose"/>
    <property type="evidence" value="ECO:0007669"/>
    <property type="project" value="TreeGrafter"/>
</dbReference>
<dbReference type="EMBL" id="CP020477">
    <property type="protein sequence ID" value="ARM76214.1"/>
    <property type="molecule type" value="Genomic_DNA"/>
</dbReference>
<dbReference type="CDD" id="cd06442">
    <property type="entry name" value="DPM1_like"/>
    <property type="match status" value="1"/>
</dbReference>
<dbReference type="PANTHER" id="PTHR43398:SF1">
    <property type="entry name" value="DOLICHOL-PHOSPHATE MANNOSYLTRANSFERASE SUBUNIT 1"/>
    <property type="match status" value="1"/>
</dbReference>
<dbReference type="STRING" id="282676.B6F84_09385"/>
<dbReference type="InterPro" id="IPR029044">
    <property type="entry name" value="Nucleotide-diphossugar_trans"/>
</dbReference>
<proteinExistence type="inferred from homology"/>
<sequence>MADVQVKKVGIIIPTYNEKDNVTKLISEINKIFPATILVVDDNSPDGTGRVLKSLGLNNLMVEVRETEKGLGGAIRKGLSIAYDRDFDYVVTMDADLSHDPIYLPKLYKKAEEGYDLVIGSRYIKGGGIQNWPLKRKIISKGANTLFRLLLRSPLHDNTSNYRIYSRSAIKEALQCDSANGYEFQICTVFRILRANLRVSEVPIIFKDREVGKSKLSNREIIQWFKYLIKLYLSR</sequence>
<evidence type="ECO:0000256" key="3">
    <source>
        <dbReference type="ARBA" id="ARBA00022679"/>
    </source>
</evidence>
<dbReference type="RefSeq" id="WP_148691999.1">
    <property type="nucleotide sequence ID" value="NZ_CP020477.1"/>
</dbReference>
<comment type="similarity">
    <text evidence="1">Belongs to the glycosyltransferase 2 family.</text>
</comment>
<keyword evidence="6" id="KW-1185">Reference proteome</keyword>
<evidence type="ECO:0000256" key="2">
    <source>
        <dbReference type="ARBA" id="ARBA00022676"/>
    </source>
</evidence>
<dbReference type="OrthoDB" id="11098at2157"/>
<dbReference type="GO" id="GO:0006506">
    <property type="term" value="P:GPI anchor biosynthetic process"/>
    <property type="evidence" value="ECO:0007669"/>
    <property type="project" value="TreeGrafter"/>
</dbReference>
<accession>A0A1W6K196</accession>
<dbReference type="FunFam" id="3.90.550.10:FF:000122">
    <property type="entry name" value="Dolichol-phosphate mannosyltransferase subunit 1"/>
    <property type="match status" value="1"/>
</dbReference>
<dbReference type="AlphaFoldDB" id="A0A1W6K196"/>
<gene>
    <name evidence="5" type="ORF">B6F84_09385</name>
</gene>
<dbReference type="Pfam" id="PF00535">
    <property type="entry name" value="Glycos_transf_2"/>
    <property type="match status" value="1"/>
</dbReference>
<keyword evidence="2 5" id="KW-0328">Glycosyltransferase</keyword>
<dbReference type="GO" id="GO:0016020">
    <property type="term" value="C:membrane"/>
    <property type="evidence" value="ECO:0007669"/>
    <property type="project" value="GOC"/>
</dbReference>
<dbReference type="Gene3D" id="3.90.550.10">
    <property type="entry name" value="Spore Coat Polysaccharide Biosynthesis Protein SpsA, Chain A"/>
    <property type="match status" value="1"/>
</dbReference>
<dbReference type="SUPFAM" id="SSF53448">
    <property type="entry name" value="Nucleotide-diphospho-sugar transferases"/>
    <property type="match status" value="1"/>
</dbReference>
<protein>
    <submittedName>
        <fullName evidence="5">Dolichol-phosphate mannosyltransferase</fullName>
    </submittedName>
</protein>
<keyword evidence="3 5" id="KW-0808">Transferase</keyword>
<dbReference type="GO" id="GO:0006488">
    <property type="term" value="P:dolichol-linked oligosaccharide biosynthetic process"/>
    <property type="evidence" value="ECO:0007669"/>
    <property type="project" value="TreeGrafter"/>
</dbReference>
<dbReference type="InterPro" id="IPR001173">
    <property type="entry name" value="Glyco_trans_2-like"/>
</dbReference>
<dbReference type="KEGG" id="aman:B6F84_09385"/>
<organism evidence="5 6">
    <name type="scientific">Acidianus manzaensis</name>
    <dbReference type="NCBI Taxonomy" id="282676"/>
    <lineage>
        <taxon>Archaea</taxon>
        <taxon>Thermoproteota</taxon>
        <taxon>Thermoprotei</taxon>
        <taxon>Sulfolobales</taxon>
        <taxon>Sulfolobaceae</taxon>
        <taxon>Acidianus</taxon>
    </lineage>
</organism>
<name>A0A1W6K196_9CREN</name>
<evidence type="ECO:0000256" key="1">
    <source>
        <dbReference type="ARBA" id="ARBA00006739"/>
    </source>
</evidence>
<evidence type="ECO:0000313" key="6">
    <source>
        <dbReference type="Proteomes" id="UP000193404"/>
    </source>
</evidence>
<evidence type="ECO:0000313" key="5">
    <source>
        <dbReference type="EMBL" id="ARM76214.1"/>
    </source>
</evidence>
<dbReference type="PANTHER" id="PTHR43398">
    <property type="entry name" value="DOLICHOL-PHOSPHATE MANNOSYLTRANSFERASE SUBUNIT 1"/>
    <property type="match status" value="1"/>
</dbReference>
<evidence type="ECO:0000259" key="4">
    <source>
        <dbReference type="Pfam" id="PF00535"/>
    </source>
</evidence>
<feature type="domain" description="Glycosyltransferase 2-like" evidence="4">
    <location>
        <begin position="11"/>
        <end position="172"/>
    </location>
</feature>
<dbReference type="Proteomes" id="UP000193404">
    <property type="component" value="Chromosome"/>
</dbReference>
<dbReference type="InterPro" id="IPR039528">
    <property type="entry name" value="DPM1-like"/>
</dbReference>